<name>A0AAE1LSF6_9NEOP</name>
<feature type="region of interest" description="Disordered" evidence="1">
    <location>
        <begin position="1"/>
        <end position="43"/>
    </location>
</feature>
<sequence length="616" mass="70045">MLTTGNSVGSPIKDHFSAENDLKRAAQSSDETPRSKRAKLCDEEQSESTFSSYSNIEWDLTPGNFLSQFLFPLLDSHNESALLDWLKEIKLLKKPNKCKCGRKEFLLNLETKFWVCENCKVKCSMWNMSIFQYHSKIRSKTRNALTNLNDALFCVLAWCGKMPVIEASKSLQIEKDVISNIYSKCASTAEACVASKHPNFSSSIGGVGSVVVIDLQQDPLKKNQRRSRHFWSLWMADTRYVPTRFWVEILPVPGAGLKLSDDCYQRSKFAFEDHSHKHYSCIQSPTVKIEDELHQNVGDVVESIKAVKTCSPNTVTQNKFELRVLKEQQKLYDLTQKQEVKVLKTDLSSKKIRGKDKKSRQIKNGEVPGIEEDKTFHDIEEPSSHYETGPEAVSPSLINLSGEQENRKYTGRCGKILSQSPENIELRGLFQSELNTKSTRQLRENLIEDFGGRKIDQEASTDPDTESEPVCDMEFKPSRKSKFESTLLEIVDRLIAPGSLVLINEENIPNISRILRASKKYEAVKSLSEILALDDVGHRPTNSILDNLWQATDDVSKRIRNHTKTAASRIVSLVLWRQYFGSSLSDAAYHILHQISSYFDPTANVKSAFRSEEFYF</sequence>
<reference evidence="2" key="2">
    <citation type="journal article" date="2023" name="BMC Genomics">
        <title>Pest status, molecular evolution, and epigenetic factors derived from the genome assembly of Frankliniella fusca, a thysanopteran phytovirus vector.</title>
        <authorList>
            <person name="Catto M.A."/>
            <person name="Labadie P.E."/>
            <person name="Jacobson A.L."/>
            <person name="Kennedy G.G."/>
            <person name="Srinivasan R."/>
            <person name="Hunt B.G."/>
        </authorList>
    </citation>
    <scope>NUCLEOTIDE SEQUENCE</scope>
    <source>
        <strain evidence="2">PL_HMW_Pooled</strain>
    </source>
</reference>
<dbReference type="EMBL" id="JAHWGI010001416">
    <property type="protein sequence ID" value="KAK3930936.1"/>
    <property type="molecule type" value="Genomic_DNA"/>
</dbReference>
<protein>
    <submittedName>
        <fullName evidence="2">Ribonuclease Y</fullName>
    </submittedName>
</protein>
<organism evidence="2 3">
    <name type="scientific">Frankliniella fusca</name>
    <dbReference type="NCBI Taxonomy" id="407009"/>
    <lineage>
        <taxon>Eukaryota</taxon>
        <taxon>Metazoa</taxon>
        <taxon>Ecdysozoa</taxon>
        <taxon>Arthropoda</taxon>
        <taxon>Hexapoda</taxon>
        <taxon>Insecta</taxon>
        <taxon>Pterygota</taxon>
        <taxon>Neoptera</taxon>
        <taxon>Paraneoptera</taxon>
        <taxon>Thysanoptera</taxon>
        <taxon>Terebrantia</taxon>
        <taxon>Thripoidea</taxon>
        <taxon>Thripidae</taxon>
        <taxon>Frankliniella</taxon>
    </lineage>
</organism>
<keyword evidence="3" id="KW-1185">Reference proteome</keyword>
<feature type="region of interest" description="Disordered" evidence="1">
    <location>
        <begin position="451"/>
        <end position="472"/>
    </location>
</feature>
<reference evidence="2" key="1">
    <citation type="submission" date="2021-07" db="EMBL/GenBank/DDBJ databases">
        <authorList>
            <person name="Catto M.A."/>
            <person name="Jacobson A."/>
            <person name="Kennedy G."/>
            <person name="Labadie P."/>
            <person name="Hunt B.G."/>
            <person name="Srinivasan R."/>
        </authorList>
    </citation>
    <scope>NUCLEOTIDE SEQUENCE</scope>
    <source>
        <strain evidence="2">PL_HMW_Pooled</strain>
        <tissue evidence="2">Head</tissue>
    </source>
</reference>
<dbReference type="AlphaFoldDB" id="A0AAE1LSF6"/>
<feature type="compositionally biased region" description="Basic and acidic residues" evidence="1">
    <location>
        <begin position="31"/>
        <end position="42"/>
    </location>
</feature>
<evidence type="ECO:0000313" key="2">
    <source>
        <dbReference type="EMBL" id="KAK3930936.1"/>
    </source>
</evidence>
<proteinExistence type="predicted"/>
<feature type="region of interest" description="Disordered" evidence="1">
    <location>
        <begin position="353"/>
        <end position="376"/>
    </location>
</feature>
<feature type="compositionally biased region" description="Basic and acidic residues" evidence="1">
    <location>
        <begin position="12"/>
        <end position="24"/>
    </location>
</feature>
<evidence type="ECO:0000313" key="3">
    <source>
        <dbReference type="Proteomes" id="UP001219518"/>
    </source>
</evidence>
<gene>
    <name evidence="2" type="ORF">KUF71_024848</name>
</gene>
<feature type="compositionally biased region" description="Acidic residues" evidence="1">
    <location>
        <begin position="459"/>
        <end position="471"/>
    </location>
</feature>
<accession>A0AAE1LSF6</accession>
<evidence type="ECO:0000256" key="1">
    <source>
        <dbReference type="SAM" id="MobiDB-lite"/>
    </source>
</evidence>
<dbReference type="Proteomes" id="UP001219518">
    <property type="component" value="Unassembled WGS sequence"/>
</dbReference>
<comment type="caution">
    <text evidence="2">The sequence shown here is derived from an EMBL/GenBank/DDBJ whole genome shotgun (WGS) entry which is preliminary data.</text>
</comment>